<proteinExistence type="predicted"/>
<sequence length="229" mass="25435">MPGTVRNKEKILTPDSKWRTRVHMVHSYRSALFRALSSPHIARVLQRHSRVLASCEPSLRRMRMHTTIHIHWSENEDHLPIHAIQKESRYPYPYHKIILFAYLSSHPHPHPPLSITLISSHVSPTRLAVNLPTTPRHTPHRAPITDPFRRHRAAITSRGGDGAAGAAVVVGDGAGRVVVVVFDVVGAFRGGDEAHFGGGWWGFFGGGGGGCGCGRVVWSRWWLCVRGPD</sequence>
<dbReference type="AlphaFoldDB" id="A0A6A6D659"/>
<evidence type="ECO:0000313" key="2">
    <source>
        <dbReference type="Proteomes" id="UP000799537"/>
    </source>
</evidence>
<gene>
    <name evidence="1" type="ORF">M409DRAFT_48817</name>
</gene>
<accession>A0A6A6D659</accession>
<organism evidence="1 2">
    <name type="scientific">Zasmidium cellare ATCC 36951</name>
    <dbReference type="NCBI Taxonomy" id="1080233"/>
    <lineage>
        <taxon>Eukaryota</taxon>
        <taxon>Fungi</taxon>
        <taxon>Dikarya</taxon>
        <taxon>Ascomycota</taxon>
        <taxon>Pezizomycotina</taxon>
        <taxon>Dothideomycetes</taxon>
        <taxon>Dothideomycetidae</taxon>
        <taxon>Mycosphaerellales</taxon>
        <taxon>Mycosphaerellaceae</taxon>
        <taxon>Zasmidium</taxon>
    </lineage>
</organism>
<reference evidence="1" key="1">
    <citation type="journal article" date="2020" name="Stud. Mycol.">
        <title>101 Dothideomycetes genomes: a test case for predicting lifestyles and emergence of pathogens.</title>
        <authorList>
            <person name="Haridas S."/>
            <person name="Albert R."/>
            <person name="Binder M."/>
            <person name="Bloem J."/>
            <person name="Labutti K."/>
            <person name="Salamov A."/>
            <person name="Andreopoulos B."/>
            <person name="Baker S."/>
            <person name="Barry K."/>
            <person name="Bills G."/>
            <person name="Bluhm B."/>
            <person name="Cannon C."/>
            <person name="Castanera R."/>
            <person name="Culley D."/>
            <person name="Daum C."/>
            <person name="Ezra D."/>
            <person name="Gonzalez J."/>
            <person name="Henrissat B."/>
            <person name="Kuo A."/>
            <person name="Liang C."/>
            <person name="Lipzen A."/>
            <person name="Lutzoni F."/>
            <person name="Magnuson J."/>
            <person name="Mondo S."/>
            <person name="Nolan M."/>
            <person name="Ohm R."/>
            <person name="Pangilinan J."/>
            <person name="Park H.-J."/>
            <person name="Ramirez L."/>
            <person name="Alfaro M."/>
            <person name="Sun H."/>
            <person name="Tritt A."/>
            <person name="Yoshinaga Y."/>
            <person name="Zwiers L.-H."/>
            <person name="Turgeon B."/>
            <person name="Goodwin S."/>
            <person name="Spatafora J."/>
            <person name="Crous P."/>
            <person name="Grigoriev I."/>
        </authorList>
    </citation>
    <scope>NUCLEOTIDE SEQUENCE</scope>
    <source>
        <strain evidence="1">ATCC 36951</strain>
    </source>
</reference>
<dbReference type="GeneID" id="54564322"/>
<dbReference type="RefSeq" id="XP_033674797.1">
    <property type="nucleotide sequence ID" value="XM_033811050.1"/>
</dbReference>
<dbReference type="EMBL" id="ML993579">
    <property type="protein sequence ID" value="KAF2173908.1"/>
    <property type="molecule type" value="Genomic_DNA"/>
</dbReference>
<protein>
    <submittedName>
        <fullName evidence="1">Uncharacterized protein</fullName>
    </submittedName>
</protein>
<dbReference type="Proteomes" id="UP000799537">
    <property type="component" value="Unassembled WGS sequence"/>
</dbReference>
<keyword evidence="2" id="KW-1185">Reference proteome</keyword>
<evidence type="ECO:0000313" key="1">
    <source>
        <dbReference type="EMBL" id="KAF2173908.1"/>
    </source>
</evidence>
<name>A0A6A6D659_ZASCE</name>